<evidence type="ECO:0000313" key="2">
    <source>
        <dbReference type="EMBL" id="GAA2650279.1"/>
    </source>
</evidence>
<gene>
    <name evidence="2" type="ORF">GCM10010412_015950</name>
</gene>
<protein>
    <submittedName>
        <fullName evidence="2">Uncharacterized protein</fullName>
    </submittedName>
</protein>
<feature type="compositionally biased region" description="Low complexity" evidence="1">
    <location>
        <begin position="41"/>
        <end position="54"/>
    </location>
</feature>
<reference evidence="3" key="1">
    <citation type="journal article" date="2019" name="Int. J. Syst. Evol. Microbiol.">
        <title>The Global Catalogue of Microorganisms (GCM) 10K type strain sequencing project: providing services to taxonomists for standard genome sequencing and annotation.</title>
        <authorList>
            <consortium name="The Broad Institute Genomics Platform"/>
            <consortium name="The Broad Institute Genome Sequencing Center for Infectious Disease"/>
            <person name="Wu L."/>
            <person name="Ma J."/>
        </authorList>
    </citation>
    <scope>NUCLEOTIDE SEQUENCE [LARGE SCALE GENOMIC DNA]</scope>
    <source>
        <strain evidence="3">JCM 6835</strain>
    </source>
</reference>
<evidence type="ECO:0000256" key="1">
    <source>
        <dbReference type="SAM" id="MobiDB-lite"/>
    </source>
</evidence>
<proteinExistence type="predicted"/>
<evidence type="ECO:0000313" key="3">
    <source>
        <dbReference type="Proteomes" id="UP001501666"/>
    </source>
</evidence>
<keyword evidence="3" id="KW-1185">Reference proteome</keyword>
<accession>A0ABP6DQC8</accession>
<organism evidence="2 3">
    <name type="scientific">Nonomuraea recticatena</name>
    <dbReference type="NCBI Taxonomy" id="46178"/>
    <lineage>
        <taxon>Bacteria</taxon>
        <taxon>Bacillati</taxon>
        <taxon>Actinomycetota</taxon>
        <taxon>Actinomycetes</taxon>
        <taxon>Streptosporangiales</taxon>
        <taxon>Streptosporangiaceae</taxon>
        <taxon>Nonomuraea</taxon>
    </lineage>
</organism>
<comment type="caution">
    <text evidence="2">The sequence shown here is derived from an EMBL/GenBank/DDBJ whole genome shotgun (WGS) entry which is preliminary data.</text>
</comment>
<name>A0ABP6DQC8_9ACTN</name>
<dbReference type="EMBL" id="BAAATE010000003">
    <property type="protein sequence ID" value="GAA2650279.1"/>
    <property type="molecule type" value="Genomic_DNA"/>
</dbReference>
<feature type="region of interest" description="Disordered" evidence="1">
    <location>
        <begin position="36"/>
        <end position="82"/>
    </location>
</feature>
<feature type="compositionally biased region" description="Basic and acidic residues" evidence="1">
    <location>
        <begin position="68"/>
        <end position="82"/>
    </location>
</feature>
<dbReference type="Proteomes" id="UP001501666">
    <property type="component" value="Unassembled WGS sequence"/>
</dbReference>
<sequence length="95" mass="10475">MEQRQAGDRGGLVDDRVRLPAVERGQQRLAVHHVRHHRYGARLGEPPGAAGGPRESQHRMTGGEQVADQDRTQRAGGPREQDVHALAPSLAFLRM</sequence>